<sequence>MASRVEQAMSAAGGRLGVTSNYGPCQANRHGPGKAAIWTTGRRGRNMRVEGQRAEISVIRPQQRVPCFAEMKGSAILAALHDRDGREKKRSASVSRLQPLCRIIAMASAPASTNALALALALAAASVHLGQLGREQNWGCPSPPIPLPSPSLA</sequence>
<reference evidence="1 2" key="1">
    <citation type="journal article" date="2013" name="PLoS Genet.">
        <title>Comparative genome structure, secondary metabolite, and effector coding capacity across Cochliobolus pathogens.</title>
        <authorList>
            <person name="Condon B.J."/>
            <person name="Leng Y."/>
            <person name="Wu D."/>
            <person name="Bushley K.E."/>
            <person name="Ohm R.A."/>
            <person name="Otillar R."/>
            <person name="Martin J."/>
            <person name="Schackwitz W."/>
            <person name="Grimwood J."/>
            <person name="MohdZainudin N."/>
            <person name="Xue C."/>
            <person name="Wang R."/>
            <person name="Manning V.A."/>
            <person name="Dhillon B."/>
            <person name="Tu Z.J."/>
            <person name="Steffenson B.J."/>
            <person name="Salamov A."/>
            <person name="Sun H."/>
            <person name="Lowry S."/>
            <person name="LaButti K."/>
            <person name="Han J."/>
            <person name="Copeland A."/>
            <person name="Lindquist E."/>
            <person name="Barry K."/>
            <person name="Schmutz J."/>
            <person name="Baker S.E."/>
            <person name="Ciuffetti L.M."/>
            <person name="Grigoriev I.V."/>
            <person name="Zhong S."/>
            <person name="Turgeon B.G."/>
        </authorList>
    </citation>
    <scope>NUCLEOTIDE SEQUENCE [LARGE SCALE GENOMIC DNA]</scope>
    <source>
        <strain evidence="1 2">FI3</strain>
    </source>
</reference>
<protein>
    <submittedName>
        <fullName evidence="1">Uncharacterized protein</fullName>
    </submittedName>
</protein>
<keyword evidence="2" id="KW-1185">Reference proteome</keyword>
<dbReference type="Proteomes" id="UP000054337">
    <property type="component" value="Unassembled WGS sequence"/>
</dbReference>
<proteinExistence type="predicted"/>
<evidence type="ECO:0000313" key="2">
    <source>
        <dbReference type="Proteomes" id="UP000054337"/>
    </source>
</evidence>
<gene>
    <name evidence="1" type="ORF">COCVIDRAFT_18237</name>
</gene>
<dbReference type="HOGENOM" id="CLU_1712948_0_0_1"/>
<dbReference type="AlphaFoldDB" id="W7EBF7"/>
<name>W7EBF7_BIPV3</name>
<evidence type="ECO:0000313" key="1">
    <source>
        <dbReference type="EMBL" id="EUN24369.1"/>
    </source>
</evidence>
<dbReference type="RefSeq" id="XP_014553927.1">
    <property type="nucleotide sequence ID" value="XM_014698441.1"/>
</dbReference>
<accession>W7EBF7</accession>
<dbReference type="EMBL" id="KI968768">
    <property type="protein sequence ID" value="EUN24369.1"/>
    <property type="molecule type" value="Genomic_DNA"/>
</dbReference>
<dbReference type="GeneID" id="26252142"/>
<organism evidence="1 2">
    <name type="scientific">Bipolaris victoriae (strain FI3)</name>
    <name type="common">Victoria blight of oats agent</name>
    <name type="synonym">Cochliobolus victoriae</name>
    <dbReference type="NCBI Taxonomy" id="930091"/>
    <lineage>
        <taxon>Eukaryota</taxon>
        <taxon>Fungi</taxon>
        <taxon>Dikarya</taxon>
        <taxon>Ascomycota</taxon>
        <taxon>Pezizomycotina</taxon>
        <taxon>Dothideomycetes</taxon>
        <taxon>Pleosporomycetidae</taxon>
        <taxon>Pleosporales</taxon>
        <taxon>Pleosporineae</taxon>
        <taxon>Pleosporaceae</taxon>
        <taxon>Bipolaris</taxon>
    </lineage>
</organism>